<protein>
    <recommendedName>
        <fullName evidence="3">DUF4968 domain-containing protein</fullName>
    </recommendedName>
</protein>
<evidence type="ECO:0008006" key="3">
    <source>
        <dbReference type="Google" id="ProtNLM"/>
    </source>
</evidence>
<dbReference type="Proteomes" id="UP000642144">
    <property type="component" value="Unassembled WGS sequence"/>
</dbReference>
<dbReference type="EMBL" id="WWCT01000007">
    <property type="protein sequence ID" value="MYN26932.1"/>
    <property type="molecule type" value="Genomic_DNA"/>
</dbReference>
<keyword evidence="2" id="KW-1185">Reference proteome</keyword>
<dbReference type="RefSeq" id="WP_161054936.1">
    <property type="nucleotide sequence ID" value="NZ_WWCT01000007.1"/>
</dbReference>
<sequence>MHSAHALAAADVLVTSLRGDARVGNAAVKQLDQLPYQQRIELADGAQLVLVDLRSAQQYVVRGPGQYVLEPDGVQPRAGAAVQRKQLPAAYRGIGLDEGKTTHAGATLRAADPADSSDWPAFAADQQEERIATRNARLRWPAQPHKGGWQLRINELDGTPVYQTTVTPNQALLPDTVALAPEHDYRRVLEWRAPGGMVQSSSVVLRTLSDAQTRQLDALAPVADTSPPERLLYALWLRSLGVRSLAQDHACLLHEENC</sequence>
<comment type="caution">
    <text evidence="1">The sequence shown here is derived from an EMBL/GenBank/DDBJ whole genome shotgun (WGS) entry which is preliminary data.</text>
</comment>
<reference evidence="1 2" key="1">
    <citation type="submission" date="2019-12" db="EMBL/GenBank/DDBJ databases">
        <title>Novel species isolated from a subtropical stream in China.</title>
        <authorList>
            <person name="Lu H."/>
        </authorList>
    </citation>
    <scope>NUCLEOTIDE SEQUENCE [LARGE SCALE GENOMIC DNA]</scope>
    <source>
        <strain evidence="1 2">CY42W</strain>
    </source>
</reference>
<evidence type="ECO:0000313" key="2">
    <source>
        <dbReference type="Proteomes" id="UP000642144"/>
    </source>
</evidence>
<name>A0ABW9VZ30_9BURK</name>
<gene>
    <name evidence="1" type="ORF">GTP69_10980</name>
</gene>
<accession>A0ABW9VZ30</accession>
<organism evidence="1 2">
    <name type="scientific">Duganella levis</name>
    <dbReference type="NCBI Taxonomy" id="2692169"/>
    <lineage>
        <taxon>Bacteria</taxon>
        <taxon>Pseudomonadati</taxon>
        <taxon>Pseudomonadota</taxon>
        <taxon>Betaproteobacteria</taxon>
        <taxon>Burkholderiales</taxon>
        <taxon>Oxalobacteraceae</taxon>
        <taxon>Telluria group</taxon>
        <taxon>Duganella</taxon>
    </lineage>
</organism>
<proteinExistence type="predicted"/>
<evidence type="ECO:0000313" key="1">
    <source>
        <dbReference type="EMBL" id="MYN26932.1"/>
    </source>
</evidence>